<evidence type="ECO:0000313" key="10">
    <source>
        <dbReference type="EMBL" id="MBO8429678.1"/>
    </source>
</evidence>
<dbReference type="Pfam" id="PF00881">
    <property type="entry name" value="Nitroreductase"/>
    <property type="match status" value="1"/>
</dbReference>
<evidence type="ECO:0000256" key="3">
    <source>
        <dbReference type="ARBA" id="ARBA00022630"/>
    </source>
</evidence>
<feature type="domain" description="4Fe-4S ferredoxin-type" evidence="9">
    <location>
        <begin position="31"/>
        <end position="60"/>
    </location>
</feature>
<dbReference type="InterPro" id="IPR029479">
    <property type="entry name" value="Nitroreductase"/>
</dbReference>
<gene>
    <name evidence="10" type="ORF">IAC68_07105</name>
</gene>
<dbReference type="PANTHER" id="PTHR43673:SF2">
    <property type="entry name" value="NITROREDUCTASE"/>
    <property type="match status" value="1"/>
</dbReference>
<feature type="domain" description="4Fe-4S ferredoxin-type" evidence="9">
    <location>
        <begin position="1"/>
        <end position="30"/>
    </location>
</feature>
<evidence type="ECO:0000259" key="9">
    <source>
        <dbReference type="PROSITE" id="PS51379"/>
    </source>
</evidence>
<dbReference type="InterPro" id="IPR017900">
    <property type="entry name" value="4Fe4S_Fe_S_CS"/>
</dbReference>
<evidence type="ECO:0000256" key="2">
    <source>
        <dbReference type="ARBA" id="ARBA00007118"/>
    </source>
</evidence>
<proteinExistence type="inferred from homology"/>
<dbReference type="GO" id="GO:0051536">
    <property type="term" value="F:iron-sulfur cluster binding"/>
    <property type="evidence" value="ECO:0007669"/>
    <property type="project" value="UniProtKB-KW"/>
</dbReference>
<dbReference type="InterPro" id="IPR000415">
    <property type="entry name" value="Nitroreductase-like"/>
</dbReference>
<dbReference type="SUPFAM" id="SSF54862">
    <property type="entry name" value="4Fe-4S ferredoxins"/>
    <property type="match status" value="1"/>
</dbReference>
<dbReference type="GO" id="GO:0046872">
    <property type="term" value="F:metal ion binding"/>
    <property type="evidence" value="ECO:0007669"/>
    <property type="project" value="UniProtKB-KW"/>
</dbReference>
<dbReference type="SUPFAM" id="SSF55469">
    <property type="entry name" value="FMN-dependent nitroreductase-like"/>
    <property type="match status" value="1"/>
</dbReference>
<dbReference type="EMBL" id="JADINB010000151">
    <property type="protein sequence ID" value="MBO8429678.1"/>
    <property type="molecule type" value="Genomic_DNA"/>
</dbReference>
<comment type="similarity">
    <text evidence="2">Belongs to the nitroreductase family.</text>
</comment>
<comment type="caution">
    <text evidence="10">The sequence shown here is derived from an EMBL/GenBank/DDBJ whole genome shotgun (WGS) entry which is preliminary data.</text>
</comment>
<keyword evidence="5" id="KW-0479">Metal-binding</keyword>
<reference evidence="10" key="1">
    <citation type="submission" date="2020-10" db="EMBL/GenBank/DDBJ databases">
        <authorList>
            <person name="Gilroy R."/>
        </authorList>
    </citation>
    <scope>NUCLEOTIDE SEQUENCE</scope>
    <source>
        <strain evidence="10">15467</strain>
    </source>
</reference>
<evidence type="ECO:0000256" key="6">
    <source>
        <dbReference type="ARBA" id="ARBA00023002"/>
    </source>
</evidence>
<dbReference type="PROSITE" id="PS00198">
    <property type="entry name" value="4FE4S_FER_1"/>
    <property type="match status" value="2"/>
</dbReference>
<dbReference type="Gene3D" id="3.40.109.10">
    <property type="entry name" value="NADH Oxidase"/>
    <property type="match status" value="1"/>
</dbReference>
<evidence type="ECO:0000256" key="7">
    <source>
        <dbReference type="ARBA" id="ARBA00023004"/>
    </source>
</evidence>
<protein>
    <submittedName>
        <fullName evidence="10">Nitroreductase family protein</fullName>
    </submittedName>
</protein>
<keyword evidence="7" id="KW-0408">Iron</keyword>
<dbReference type="Proteomes" id="UP000823635">
    <property type="component" value="Unassembled WGS sequence"/>
</dbReference>
<name>A0A9D9DLB9_9BACT</name>
<comment type="cofactor">
    <cofactor evidence="1">
        <name>FMN</name>
        <dbReference type="ChEBI" id="CHEBI:58210"/>
    </cofactor>
</comment>
<evidence type="ECO:0000256" key="5">
    <source>
        <dbReference type="ARBA" id="ARBA00022723"/>
    </source>
</evidence>
<dbReference type="InterPro" id="IPR017896">
    <property type="entry name" value="4Fe4S_Fe-S-bd"/>
</dbReference>
<dbReference type="AlphaFoldDB" id="A0A9D9DLB9"/>
<keyword evidence="6" id="KW-0560">Oxidoreductase</keyword>
<accession>A0A9D9DLB9</accession>
<evidence type="ECO:0000256" key="4">
    <source>
        <dbReference type="ARBA" id="ARBA00022643"/>
    </source>
</evidence>
<dbReference type="GO" id="GO:0016491">
    <property type="term" value="F:oxidoreductase activity"/>
    <property type="evidence" value="ECO:0007669"/>
    <property type="project" value="UniProtKB-KW"/>
</dbReference>
<keyword evidence="4" id="KW-0288">FMN</keyword>
<evidence type="ECO:0000313" key="11">
    <source>
        <dbReference type="Proteomes" id="UP000823635"/>
    </source>
</evidence>
<dbReference type="Pfam" id="PF13237">
    <property type="entry name" value="Fer4_10"/>
    <property type="match status" value="1"/>
</dbReference>
<dbReference type="PANTHER" id="PTHR43673">
    <property type="entry name" value="NAD(P)H NITROREDUCTASE YDGI-RELATED"/>
    <property type="match status" value="1"/>
</dbReference>
<evidence type="ECO:0000256" key="8">
    <source>
        <dbReference type="ARBA" id="ARBA00023014"/>
    </source>
</evidence>
<dbReference type="Gene3D" id="3.30.70.20">
    <property type="match status" value="1"/>
</dbReference>
<keyword evidence="3" id="KW-0285">Flavoprotein</keyword>
<organism evidence="10 11">
    <name type="scientific">Candidatus Egerieousia excrementavium</name>
    <dbReference type="NCBI Taxonomy" id="2840778"/>
    <lineage>
        <taxon>Bacteria</taxon>
        <taxon>Pseudomonadati</taxon>
        <taxon>Bacteroidota</taxon>
        <taxon>Bacteroidia</taxon>
        <taxon>Bacteroidales</taxon>
        <taxon>Candidatus Egerieousia</taxon>
    </lineage>
</organism>
<sequence length="284" mass="31905">MEIALDRNRCVGCNKCVKVCPSQIFTVAADGIELVNTENCIGCGHCVCVCGNGAVVHSLFPQEKIHKIDYSVYPSARQLMLLCKARRSNRAFSTAPVPEESLRMILDAAHAAPTASNMQQVEFTVVRDREMIRKIQEFVVSLFGHYVKLLENPLLKPFLKLFFKKYYRYVPVYYRMKREMEQGRDMILRGASAVIFIHTPSGSMFGEADGNLAYQNGSLMAESLGVSQLYTGFVCTAIKMGKGKFEKMIGLPPDRKIVAGMGIGMPLFRYGNYPDREPLKYVEI</sequence>
<reference evidence="10" key="2">
    <citation type="journal article" date="2021" name="PeerJ">
        <title>Extensive microbial diversity within the chicken gut microbiome revealed by metagenomics and culture.</title>
        <authorList>
            <person name="Gilroy R."/>
            <person name="Ravi A."/>
            <person name="Getino M."/>
            <person name="Pursley I."/>
            <person name="Horton D.L."/>
            <person name="Alikhan N.F."/>
            <person name="Baker D."/>
            <person name="Gharbi K."/>
            <person name="Hall N."/>
            <person name="Watson M."/>
            <person name="Adriaenssens E.M."/>
            <person name="Foster-Nyarko E."/>
            <person name="Jarju S."/>
            <person name="Secka A."/>
            <person name="Antonio M."/>
            <person name="Oren A."/>
            <person name="Chaudhuri R.R."/>
            <person name="La Ragione R."/>
            <person name="Hildebrand F."/>
            <person name="Pallen M.J."/>
        </authorList>
    </citation>
    <scope>NUCLEOTIDE SEQUENCE</scope>
    <source>
        <strain evidence="10">15467</strain>
    </source>
</reference>
<dbReference type="PROSITE" id="PS51379">
    <property type="entry name" value="4FE4S_FER_2"/>
    <property type="match status" value="2"/>
</dbReference>
<keyword evidence="8" id="KW-0411">Iron-sulfur</keyword>
<evidence type="ECO:0000256" key="1">
    <source>
        <dbReference type="ARBA" id="ARBA00001917"/>
    </source>
</evidence>